<dbReference type="OrthoDB" id="6433611at2759"/>
<evidence type="ECO:0000256" key="1">
    <source>
        <dbReference type="SAM" id="MobiDB-lite"/>
    </source>
</evidence>
<keyword evidence="3" id="KW-1185">Reference proteome</keyword>
<organism evidence="2">
    <name type="scientific">Notodromas monacha</name>
    <dbReference type="NCBI Taxonomy" id="399045"/>
    <lineage>
        <taxon>Eukaryota</taxon>
        <taxon>Metazoa</taxon>
        <taxon>Ecdysozoa</taxon>
        <taxon>Arthropoda</taxon>
        <taxon>Crustacea</taxon>
        <taxon>Oligostraca</taxon>
        <taxon>Ostracoda</taxon>
        <taxon>Podocopa</taxon>
        <taxon>Podocopida</taxon>
        <taxon>Cypridocopina</taxon>
        <taxon>Cypridoidea</taxon>
        <taxon>Cyprididae</taxon>
        <taxon>Notodromas</taxon>
    </lineage>
</organism>
<accession>A0A7R9GIC1</accession>
<evidence type="ECO:0008006" key="4">
    <source>
        <dbReference type="Google" id="ProtNLM"/>
    </source>
</evidence>
<gene>
    <name evidence="2" type="ORF">NMOB1V02_LOCUS9112</name>
</gene>
<dbReference type="AlphaFoldDB" id="A0A7R9GIC1"/>
<feature type="region of interest" description="Disordered" evidence="1">
    <location>
        <begin position="1"/>
        <end position="84"/>
    </location>
</feature>
<feature type="compositionally biased region" description="Basic and acidic residues" evidence="1">
    <location>
        <begin position="18"/>
        <end position="84"/>
    </location>
</feature>
<dbReference type="Proteomes" id="UP000678499">
    <property type="component" value="Unassembled WGS sequence"/>
</dbReference>
<feature type="non-terminal residue" evidence="2">
    <location>
        <position position="220"/>
    </location>
</feature>
<dbReference type="EMBL" id="CAJPEX010002888">
    <property type="protein sequence ID" value="CAG0921619.1"/>
    <property type="molecule type" value="Genomic_DNA"/>
</dbReference>
<reference evidence="2" key="1">
    <citation type="submission" date="2020-11" db="EMBL/GenBank/DDBJ databases">
        <authorList>
            <person name="Tran Van P."/>
        </authorList>
    </citation>
    <scope>NUCLEOTIDE SEQUENCE</scope>
</reference>
<protein>
    <recommendedName>
        <fullName evidence="4">Ensconsin</fullName>
    </recommendedName>
</protein>
<sequence length="220" mass="24778">FFFGFDSDGDPAAGRPGSAKEREREEKVRQIREKQEEDRRKKLDELKQHALAAERFREQQEEERRRHIEEVRSRESQRRLQVEERKRAIVEADRERKEHIIKRNQERDVRMETRRRHERGQIVFAFGSSTPRMVHEVADTASFWGSRKSTSSFNVDTAGTGAGGGVGMKASGGSGGGGGMMTDVMSASYHPAATTAAIGVGADRPATAPHHQNRPDPRDV</sequence>
<feature type="region of interest" description="Disordered" evidence="1">
    <location>
        <begin position="201"/>
        <end position="220"/>
    </location>
</feature>
<dbReference type="EMBL" id="OA884925">
    <property type="protein sequence ID" value="CAD7281467.1"/>
    <property type="molecule type" value="Genomic_DNA"/>
</dbReference>
<evidence type="ECO:0000313" key="3">
    <source>
        <dbReference type="Proteomes" id="UP000678499"/>
    </source>
</evidence>
<name>A0A7R9GIC1_9CRUS</name>
<proteinExistence type="predicted"/>
<evidence type="ECO:0000313" key="2">
    <source>
        <dbReference type="EMBL" id="CAD7281467.1"/>
    </source>
</evidence>